<dbReference type="STRING" id="459349.CLOAM0338"/>
<evidence type="ECO:0000313" key="2">
    <source>
        <dbReference type="Proteomes" id="UP000002019"/>
    </source>
</evidence>
<dbReference type="AlphaFoldDB" id="B0VG25"/>
<organism evidence="1 2">
    <name type="scientific">Cloacimonas acidaminovorans (strain Evry)</name>
    <dbReference type="NCBI Taxonomy" id="459349"/>
    <lineage>
        <taxon>Bacteria</taxon>
        <taxon>Pseudomonadati</taxon>
        <taxon>Candidatus Cloacimonadota</taxon>
        <taxon>Candidatus Cloacimonadia</taxon>
        <taxon>Candidatus Cloacimonadales</taxon>
        <taxon>Candidatus Cloacimonadaceae</taxon>
        <taxon>Candidatus Cloacimonas</taxon>
    </lineage>
</organism>
<protein>
    <submittedName>
        <fullName evidence="1">Uncharacterized protein</fullName>
    </submittedName>
</protein>
<reference evidence="1 2" key="1">
    <citation type="journal article" date="2008" name="J. Bacteriol.">
        <title>'Candidatus Cloacamonas acidaminovorans': genome sequence reconstruction provides a first glimpse of a new bacterial division.</title>
        <authorList>
            <person name="Pelletier E."/>
            <person name="Kreimeyer A."/>
            <person name="Bocs S."/>
            <person name="Rouy Z."/>
            <person name="Gyapay G."/>
            <person name="Chouari R."/>
            <person name="Riviere D."/>
            <person name="Ganesan A."/>
            <person name="Daegelen P."/>
            <person name="Sghir A."/>
            <person name="Cohen G.N."/>
            <person name="Medigue C."/>
            <person name="Weissenbach J."/>
            <person name="Le Paslier D."/>
        </authorList>
    </citation>
    <scope>NUCLEOTIDE SEQUENCE [LARGE SCALE GENOMIC DNA]</scope>
    <source>
        <strain evidence="2">Evry</strain>
    </source>
</reference>
<sequence>MHPPKIILAAFGNILINLYKLWENICHFGFYQITKEVSGYFTPIVNNNIYIKENDLILNNLSYLL</sequence>
<proteinExistence type="predicted"/>
<dbReference type="KEGG" id="caci:CLOAM0338"/>
<dbReference type="HOGENOM" id="CLU_2841901_0_0_0"/>
<dbReference type="Proteomes" id="UP000002019">
    <property type="component" value="Chromosome"/>
</dbReference>
<gene>
    <name evidence="1" type="ordered locus">CLOAM0338</name>
</gene>
<evidence type="ECO:0000313" key="1">
    <source>
        <dbReference type="EMBL" id="CAO80243.1"/>
    </source>
</evidence>
<accession>B0VG25</accession>
<keyword evidence="2" id="KW-1185">Reference proteome</keyword>
<name>B0VG25_CLOAI</name>
<dbReference type="EMBL" id="CU466930">
    <property type="protein sequence ID" value="CAO80243.1"/>
    <property type="molecule type" value="Genomic_DNA"/>
</dbReference>